<protein>
    <submittedName>
        <fullName evidence="1">Uncharacterized protein</fullName>
    </submittedName>
</protein>
<comment type="caution">
    <text evidence="1">The sequence shown here is derived from an EMBL/GenBank/DDBJ whole genome shotgun (WGS) entry which is preliminary data.</text>
</comment>
<dbReference type="EMBL" id="JATAAI010000017">
    <property type="protein sequence ID" value="KAK1739878.1"/>
    <property type="molecule type" value="Genomic_DNA"/>
</dbReference>
<accession>A0AAD8Y624</accession>
<evidence type="ECO:0000313" key="2">
    <source>
        <dbReference type="Proteomes" id="UP001224775"/>
    </source>
</evidence>
<dbReference type="Proteomes" id="UP001224775">
    <property type="component" value="Unassembled WGS sequence"/>
</dbReference>
<proteinExistence type="predicted"/>
<dbReference type="AlphaFoldDB" id="A0AAD8Y624"/>
<gene>
    <name evidence="1" type="ORF">QTG54_009637</name>
</gene>
<evidence type="ECO:0000313" key="1">
    <source>
        <dbReference type="EMBL" id="KAK1739878.1"/>
    </source>
</evidence>
<name>A0AAD8Y624_9STRA</name>
<sequence length="82" mass="9316">MLASGKSDSGLRKPGQNQPLLMFDWKRIILDEHTVSRILLLCIKSVLHAQISEPMGRDRDSHAQFLARYLWTAQVLTSRAVV</sequence>
<organism evidence="1 2">
    <name type="scientific">Skeletonema marinoi</name>
    <dbReference type="NCBI Taxonomy" id="267567"/>
    <lineage>
        <taxon>Eukaryota</taxon>
        <taxon>Sar</taxon>
        <taxon>Stramenopiles</taxon>
        <taxon>Ochrophyta</taxon>
        <taxon>Bacillariophyta</taxon>
        <taxon>Coscinodiscophyceae</taxon>
        <taxon>Thalassiosirophycidae</taxon>
        <taxon>Thalassiosirales</taxon>
        <taxon>Skeletonemataceae</taxon>
        <taxon>Skeletonema</taxon>
        <taxon>Skeletonema marinoi-dohrnii complex</taxon>
    </lineage>
</organism>
<reference evidence="1" key="1">
    <citation type="submission" date="2023-06" db="EMBL/GenBank/DDBJ databases">
        <title>Survivors Of The Sea: Transcriptome response of Skeletonema marinoi to long-term dormancy.</title>
        <authorList>
            <person name="Pinder M.I.M."/>
            <person name="Kourtchenko O."/>
            <person name="Robertson E.K."/>
            <person name="Larsson T."/>
            <person name="Maumus F."/>
            <person name="Osuna-Cruz C.M."/>
            <person name="Vancaester E."/>
            <person name="Stenow R."/>
            <person name="Vandepoele K."/>
            <person name="Ploug H."/>
            <person name="Bruchert V."/>
            <person name="Godhe A."/>
            <person name="Topel M."/>
        </authorList>
    </citation>
    <scope>NUCLEOTIDE SEQUENCE</scope>
    <source>
        <strain evidence="1">R05AC</strain>
    </source>
</reference>
<keyword evidence="2" id="KW-1185">Reference proteome</keyword>